<protein>
    <submittedName>
        <fullName evidence="1">Uncharacterized protein</fullName>
    </submittedName>
</protein>
<accession>A0AAN7UMQ0</accession>
<proteinExistence type="predicted"/>
<dbReference type="AlphaFoldDB" id="A0AAN7UMQ0"/>
<name>A0AAN7UMQ0_9PEZI</name>
<comment type="caution">
    <text evidence="1">The sequence shown here is derived from an EMBL/GenBank/DDBJ whole genome shotgun (WGS) entry which is preliminary data.</text>
</comment>
<organism evidence="1 2">
    <name type="scientific">Xylaria bambusicola</name>
    <dbReference type="NCBI Taxonomy" id="326684"/>
    <lineage>
        <taxon>Eukaryota</taxon>
        <taxon>Fungi</taxon>
        <taxon>Dikarya</taxon>
        <taxon>Ascomycota</taxon>
        <taxon>Pezizomycotina</taxon>
        <taxon>Sordariomycetes</taxon>
        <taxon>Xylariomycetidae</taxon>
        <taxon>Xylariales</taxon>
        <taxon>Xylariaceae</taxon>
        <taxon>Xylaria</taxon>
    </lineage>
</organism>
<sequence>MELLRRGADPCIVGYGRGQRYYNVFQTAAIHSPRLLLQILDAMASNKVPMPHGLNVEAILSASGSDEDIFALLVYQGTLQHLQVADELRIKFKVHYDNLVISARSKLTAWVPGRTLTGHLAHHHHHRIEAQFLNKNACNS</sequence>
<dbReference type="Proteomes" id="UP001305414">
    <property type="component" value="Unassembled WGS sequence"/>
</dbReference>
<reference evidence="1 2" key="1">
    <citation type="submission" date="2023-10" db="EMBL/GenBank/DDBJ databases">
        <title>Draft genome sequence of Xylaria bambusicola isolate GMP-LS, the root and basal stem rot pathogen of sugarcane in Indonesia.</title>
        <authorList>
            <person name="Selvaraj P."/>
            <person name="Muralishankar V."/>
            <person name="Muruganantham S."/>
            <person name="Sp S."/>
            <person name="Haryani S."/>
            <person name="Lau K.J.X."/>
            <person name="Naqvi N.I."/>
        </authorList>
    </citation>
    <scope>NUCLEOTIDE SEQUENCE [LARGE SCALE GENOMIC DNA]</scope>
    <source>
        <strain evidence="1">GMP-LS</strain>
    </source>
</reference>
<evidence type="ECO:0000313" key="1">
    <source>
        <dbReference type="EMBL" id="KAK5635650.1"/>
    </source>
</evidence>
<gene>
    <name evidence="1" type="ORF">RRF57_011362</name>
</gene>
<dbReference type="EMBL" id="JAWHQM010000056">
    <property type="protein sequence ID" value="KAK5635650.1"/>
    <property type="molecule type" value="Genomic_DNA"/>
</dbReference>
<keyword evidence="2" id="KW-1185">Reference proteome</keyword>
<evidence type="ECO:0000313" key="2">
    <source>
        <dbReference type="Proteomes" id="UP001305414"/>
    </source>
</evidence>